<dbReference type="AlphaFoldDB" id="A0A392S8D2"/>
<organism evidence="1 2">
    <name type="scientific">Trifolium medium</name>
    <dbReference type="NCBI Taxonomy" id="97028"/>
    <lineage>
        <taxon>Eukaryota</taxon>
        <taxon>Viridiplantae</taxon>
        <taxon>Streptophyta</taxon>
        <taxon>Embryophyta</taxon>
        <taxon>Tracheophyta</taxon>
        <taxon>Spermatophyta</taxon>
        <taxon>Magnoliopsida</taxon>
        <taxon>eudicotyledons</taxon>
        <taxon>Gunneridae</taxon>
        <taxon>Pentapetalae</taxon>
        <taxon>rosids</taxon>
        <taxon>fabids</taxon>
        <taxon>Fabales</taxon>
        <taxon>Fabaceae</taxon>
        <taxon>Papilionoideae</taxon>
        <taxon>50 kb inversion clade</taxon>
        <taxon>NPAAA clade</taxon>
        <taxon>Hologalegina</taxon>
        <taxon>IRL clade</taxon>
        <taxon>Trifolieae</taxon>
        <taxon>Trifolium</taxon>
    </lineage>
</organism>
<dbReference type="EMBL" id="LXQA010326911">
    <property type="protein sequence ID" value="MCI44165.1"/>
    <property type="molecule type" value="Genomic_DNA"/>
</dbReference>
<accession>A0A392S8D2</accession>
<name>A0A392S8D2_9FABA</name>
<keyword evidence="2" id="KW-1185">Reference proteome</keyword>
<protein>
    <submittedName>
        <fullName evidence="1">Uncharacterized protein</fullName>
    </submittedName>
</protein>
<sequence>MDLRIKKIGEGFGIFGSALLQNRKQEGSTDFMIFAEAHTLRRASVRLIIISAFVRQPQ</sequence>
<evidence type="ECO:0000313" key="1">
    <source>
        <dbReference type="EMBL" id="MCI44165.1"/>
    </source>
</evidence>
<comment type="caution">
    <text evidence="1">The sequence shown here is derived from an EMBL/GenBank/DDBJ whole genome shotgun (WGS) entry which is preliminary data.</text>
</comment>
<proteinExistence type="predicted"/>
<dbReference type="Proteomes" id="UP000265520">
    <property type="component" value="Unassembled WGS sequence"/>
</dbReference>
<reference evidence="1 2" key="1">
    <citation type="journal article" date="2018" name="Front. Plant Sci.">
        <title>Red Clover (Trifolium pratense) and Zigzag Clover (T. medium) - A Picture of Genomic Similarities and Differences.</title>
        <authorList>
            <person name="Dluhosova J."/>
            <person name="Istvanek J."/>
            <person name="Nedelnik J."/>
            <person name="Repkova J."/>
        </authorList>
    </citation>
    <scope>NUCLEOTIDE SEQUENCE [LARGE SCALE GENOMIC DNA]</scope>
    <source>
        <strain evidence="2">cv. 10/8</strain>
        <tissue evidence="1">Leaf</tissue>
    </source>
</reference>
<feature type="non-terminal residue" evidence="1">
    <location>
        <position position="58"/>
    </location>
</feature>
<evidence type="ECO:0000313" key="2">
    <source>
        <dbReference type="Proteomes" id="UP000265520"/>
    </source>
</evidence>